<evidence type="ECO:0000259" key="5">
    <source>
        <dbReference type="PROSITE" id="PS51063"/>
    </source>
</evidence>
<reference evidence="6 7" key="1">
    <citation type="submission" date="2016-12" db="EMBL/GenBank/DDBJ databases">
        <authorList>
            <person name="Song W.-J."/>
            <person name="Kurnit D.M."/>
        </authorList>
    </citation>
    <scope>NUCLEOTIDE SEQUENCE [LARGE SCALE GENOMIC DNA]</scope>
    <source>
        <strain evidence="6 7">IMCC3135</strain>
    </source>
</reference>
<evidence type="ECO:0000313" key="7">
    <source>
        <dbReference type="Proteomes" id="UP000250079"/>
    </source>
</evidence>
<dbReference type="Gene3D" id="1.10.10.10">
    <property type="entry name" value="Winged helix-like DNA-binding domain superfamily/Winged helix DNA-binding domain"/>
    <property type="match status" value="1"/>
</dbReference>
<feature type="domain" description="HTH crp-type" evidence="5">
    <location>
        <begin position="147"/>
        <end position="220"/>
    </location>
</feature>
<dbReference type="Pfam" id="PF00027">
    <property type="entry name" value="cNMP_binding"/>
    <property type="match status" value="1"/>
</dbReference>
<dbReference type="EMBL" id="CP018632">
    <property type="protein sequence ID" value="ASJ70288.1"/>
    <property type="molecule type" value="Genomic_DNA"/>
</dbReference>
<accession>A0A2Z2NK81</accession>
<feature type="domain" description="Cyclic nucleotide-binding" evidence="4">
    <location>
        <begin position="13"/>
        <end position="133"/>
    </location>
</feature>
<name>A0A2Z2NK81_9GAMM</name>
<dbReference type="Pfam" id="PF13545">
    <property type="entry name" value="HTH_Crp_2"/>
    <property type="match status" value="1"/>
</dbReference>
<dbReference type="Gene3D" id="2.60.120.10">
    <property type="entry name" value="Jelly Rolls"/>
    <property type="match status" value="1"/>
</dbReference>
<dbReference type="RefSeq" id="WP_088915843.1">
    <property type="nucleotide sequence ID" value="NZ_CP018632.1"/>
</dbReference>
<dbReference type="InterPro" id="IPR012318">
    <property type="entry name" value="HTH_CRP"/>
</dbReference>
<dbReference type="KEGG" id="gai:IMCC3135_00810"/>
<keyword evidence="1" id="KW-0805">Transcription regulation</keyword>
<dbReference type="AlphaFoldDB" id="A0A2Z2NK81"/>
<dbReference type="InterPro" id="IPR036388">
    <property type="entry name" value="WH-like_DNA-bd_sf"/>
</dbReference>
<dbReference type="OrthoDB" id="6881322at2"/>
<dbReference type="InterPro" id="IPR018490">
    <property type="entry name" value="cNMP-bd_dom_sf"/>
</dbReference>
<dbReference type="Proteomes" id="UP000250079">
    <property type="component" value="Chromosome"/>
</dbReference>
<dbReference type="PROSITE" id="PS51063">
    <property type="entry name" value="HTH_CRP_2"/>
    <property type="match status" value="1"/>
</dbReference>
<dbReference type="PROSITE" id="PS50042">
    <property type="entry name" value="CNMP_BINDING_3"/>
    <property type="match status" value="1"/>
</dbReference>
<dbReference type="CDD" id="cd00038">
    <property type="entry name" value="CAP_ED"/>
    <property type="match status" value="1"/>
</dbReference>
<dbReference type="SMART" id="SM00100">
    <property type="entry name" value="cNMP"/>
    <property type="match status" value="1"/>
</dbReference>
<evidence type="ECO:0000313" key="6">
    <source>
        <dbReference type="EMBL" id="ASJ70288.1"/>
    </source>
</evidence>
<evidence type="ECO:0000256" key="1">
    <source>
        <dbReference type="ARBA" id="ARBA00023015"/>
    </source>
</evidence>
<keyword evidence="2" id="KW-0238">DNA-binding</keyword>
<evidence type="ECO:0000259" key="4">
    <source>
        <dbReference type="PROSITE" id="PS50042"/>
    </source>
</evidence>
<dbReference type="InterPro" id="IPR000595">
    <property type="entry name" value="cNMP-bd_dom"/>
</dbReference>
<dbReference type="InterPro" id="IPR050397">
    <property type="entry name" value="Env_Response_Regulators"/>
</dbReference>
<dbReference type="GO" id="GO:0005829">
    <property type="term" value="C:cytosol"/>
    <property type="evidence" value="ECO:0007669"/>
    <property type="project" value="TreeGrafter"/>
</dbReference>
<dbReference type="PANTHER" id="PTHR24567">
    <property type="entry name" value="CRP FAMILY TRANSCRIPTIONAL REGULATORY PROTEIN"/>
    <property type="match status" value="1"/>
</dbReference>
<dbReference type="GO" id="GO:0003677">
    <property type="term" value="F:DNA binding"/>
    <property type="evidence" value="ECO:0007669"/>
    <property type="project" value="UniProtKB-KW"/>
</dbReference>
<keyword evidence="7" id="KW-1185">Reference proteome</keyword>
<proteinExistence type="predicted"/>
<evidence type="ECO:0000256" key="3">
    <source>
        <dbReference type="ARBA" id="ARBA00023163"/>
    </source>
</evidence>
<keyword evidence="6" id="KW-0675">Receptor</keyword>
<keyword evidence="3" id="KW-0804">Transcription</keyword>
<evidence type="ECO:0000256" key="2">
    <source>
        <dbReference type="ARBA" id="ARBA00023125"/>
    </source>
</evidence>
<dbReference type="GO" id="GO:0003700">
    <property type="term" value="F:DNA-binding transcription factor activity"/>
    <property type="evidence" value="ECO:0007669"/>
    <property type="project" value="TreeGrafter"/>
</dbReference>
<dbReference type="SUPFAM" id="SSF51206">
    <property type="entry name" value="cAMP-binding domain-like"/>
    <property type="match status" value="1"/>
</dbReference>
<dbReference type="PANTHER" id="PTHR24567:SF74">
    <property type="entry name" value="HTH-TYPE TRANSCRIPTIONAL REGULATOR ARCR"/>
    <property type="match status" value="1"/>
</dbReference>
<dbReference type="InterPro" id="IPR036390">
    <property type="entry name" value="WH_DNA-bd_sf"/>
</dbReference>
<protein>
    <submittedName>
        <fullName evidence="6">Cyclic AMP receptor-like protein</fullName>
    </submittedName>
</protein>
<gene>
    <name evidence="6" type="primary">vfr_1</name>
    <name evidence="6" type="ORF">IMCC3135_00810</name>
</gene>
<organism evidence="6 7">
    <name type="scientific">Granulosicoccus antarcticus IMCC3135</name>
    <dbReference type="NCBI Taxonomy" id="1192854"/>
    <lineage>
        <taxon>Bacteria</taxon>
        <taxon>Pseudomonadati</taxon>
        <taxon>Pseudomonadota</taxon>
        <taxon>Gammaproteobacteria</taxon>
        <taxon>Chromatiales</taxon>
        <taxon>Granulosicoccaceae</taxon>
        <taxon>Granulosicoccus</taxon>
    </lineage>
</organism>
<dbReference type="InterPro" id="IPR014710">
    <property type="entry name" value="RmlC-like_jellyroll"/>
</dbReference>
<dbReference type="SMART" id="SM00419">
    <property type="entry name" value="HTH_CRP"/>
    <property type="match status" value="1"/>
</dbReference>
<sequence>MTSAIELLRHVDLFQHLTEQQLEDLAAQTRELTFRKHAIMMTEGDAGESMYVIKSGSVKVYVSDDEGRELVLYQQGPGAAIGDISLLDDEPRSASVSTLEPSTALMIGKQAFLECLRASPEMAINIIRSLTQRLRDATEGSRSLALDNVYRRLADKLQELCVSSDEPDNDEAVTPRKYSHQELGNMIGASREMVGKVMAELVKGEYLEVRDGRIHLLRKLPRNW</sequence>
<dbReference type="SUPFAM" id="SSF46785">
    <property type="entry name" value="Winged helix' DNA-binding domain"/>
    <property type="match status" value="1"/>
</dbReference>